<evidence type="ECO:0000313" key="3">
    <source>
        <dbReference type="Proteomes" id="UP000515163"/>
    </source>
</evidence>
<evidence type="ECO:0000313" key="4">
    <source>
        <dbReference type="RefSeq" id="XP_031555111.1"/>
    </source>
</evidence>
<evidence type="ECO:0000259" key="2">
    <source>
        <dbReference type="Pfam" id="PF12937"/>
    </source>
</evidence>
<dbReference type="PANTHER" id="PTHR13318">
    <property type="entry name" value="PARTNER OF PAIRED, ISOFORM B-RELATED"/>
    <property type="match status" value="1"/>
</dbReference>
<keyword evidence="1" id="KW-0833">Ubl conjugation pathway</keyword>
<proteinExistence type="predicted"/>
<dbReference type="InterPro" id="IPR001810">
    <property type="entry name" value="F-box_dom"/>
</dbReference>
<protein>
    <submittedName>
        <fullName evidence="4">F-box/LRR-repeat protein 14-like</fullName>
    </submittedName>
</protein>
<dbReference type="KEGG" id="aten:116292018"/>
<gene>
    <name evidence="4" type="primary">LOC116292018</name>
</gene>
<organism evidence="3 4">
    <name type="scientific">Actinia tenebrosa</name>
    <name type="common">Australian red waratah sea anemone</name>
    <dbReference type="NCBI Taxonomy" id="6105"/>
    <lineage>
        <taxon>Eukaryota</taxon>
        <taxon>Metazoa</taxon>
        <taxon>Cnidaria</taxon>
        <taxon>Anthozoa</taxon>
        <taxon>Hexacorallia</taxon>
        <taxon>Actiniaria</taxon>
        <taxon>Actiniidae</taxon>
        <taxon>Actinia</taxon>
    </lineage>
</organism>
<reference evidence="4" key="1">
    <citation type="submission" date="2025-08" db="UniProtKB">
        <authorList>
            <consortium name="RefSeq"/>
        </authorList>
    </citation>
    <scope>IDENTIFICATION</scope>
</reference>
<dbReference type="SUPFAM" id="SSF81383">
    <property type="entry name" value="F-box domain"/>
    <property type="match status" value="1"/>
</dbReference>
<feature type="domain" description="F-box" evidence="2">
    <location>
        <begin position="15"/>
        <end position="52"/>
    </location>
</feature>
<dbReference type="Pfam" id="PF12937">
    <property type="entry name" value="F-box-like"/>
    <property type="match status" value="1"/>
</dbReference>
<dbReference type="GO" id="GO:0019005">
    <property type="term" value="C:SCF ubiquitin ligase complex"/>
    <property type="evidence" value="ECO:0007669"/>
    <property type="project" value="TreeGrafter"/>
</dbReference>
<dbReference type="SMART" id="SM00367">
    <property type="entry name" value="LRR_CC"/>
    <property type="match status" value="12"/>
</dbReference>
<name>A0A6P8HGY8_ACTTE</name>
<dbReference type="OrthoDB" id="2585512at2759"/>
<dbReference type="Gene3D" id="1.20.1280.50">
    <property type="match status" value="1"/>
</dbReference>
<dbReference type="InParanoid" id="A0A6P8HGY8"/>
<dbReference type="SUPFAM" id="SSF52047">
    <property type="entry name" value="RNI-like"/>
    <property type="match status" value="2"/>
</dbReference>
<evidence type="ECO:0000256" key="1">
    <source>
        <dbReference type="ARBA" id="ARBA00022786"/>
    </source>
</evidence>
<dbReference type="GO" id="GO:0031146">
    <property type="term" value="P:SCF-dependent proteasomal ubiquitin-dependent protein catabolic process"/>
    <property type="evidence" value="ECO:0007669"/>
    <property type="project" value="TreeGrafter"/>
</dbReference>
<accession>A0A6P8HGY8</accession>
<dbReference type="RefSeq" id="XP_031555111.1">
    <property type="nucleotide sequence ID" value="XM_031699251.1"/>
</dbReference>
<dbReference type="InterPro" id="IPR006553">
    <property type="entry name" value="Leu-rich_rpt_Cys-con_subtyp"/>
</dbReference>
<feature type="non-terminal residue" evidence="4">
    <location>
        <position position="589"/>
    </location>
</feature>
<dbReference type="InterPro" id="IPR036047">
    <property type="entry name" value="F-box-like_dom_sf"/>
</dbReference>
<dbReference type="Gene3D" id="3.80.10.10">
    <property type="entry name" value="Ribonuclease Inhibitor"/>
    <property type="match status" value="2"/>
</dbReference>
<dbReference type="GeneID" id="116292018"/>
<keyword evidence="3" id="KW-1185">Reference proteome</keyword>
<dbReference type="Proteomes" id="UP000515163">
    <property type="component" value="Unplaced"/>
</dbReference>
<dbReference type="AlphaFoldDB" id="A0A6P8HGY8"/>
<sequence>MESILSFQQGPLIADVAVNVFSYLSVPEKQRVAQVCRYWRDMLYLPLFWKDVIIILPLNSSESLFESLRRRKITRVHCTRATEQELDWLFEKVPDLTHLFFRGCPQVSEGFLQRKIPTLPSLQHLFFRDCKQVTDKLTKDHLFVSSLRNLKSLSLKSCSRIYFAGFRRLTEYLHNLEFLDLTNCGNLDNHCLKILSNSCPNLTCLLLDGCEWVSMTGLKHISQLKNLKKLNLRDCRDLDDEEVHSLSSRLPNLELFDIREVPFVGNETVREIARELPKLKHFAFGGNDLEFFDHITDLEHTFSEVAKLKDLECIKMDVESFLGGITDSCLVKFEEELPNLKKLDMGSLESFSIQTARSLASKVPNIESLTVITYNEVMPFEGLVWFCSQLKNLRILEFDICELTHVALNNLVKNLGQLKSLSLSAKKLTDYSMRSISKHLKELTSLDLDDCSKITNTGIRYLAKGMPQLQELFICDCDHITNEAVVLIGTHLKNLTSLRIEGSNINDQGFLYICQNLPKLTKLLSNEFRITDEGFIQGAMALSNLEFLKISSHYITDDGIKEAVQYLKGLTDIVLLSCPNLTLDAVETP</sequence>
<dbReference type="InterPro" id="IPR032675">
    <property type="entry name" value="LRR_dom_sf"/>
</dbReference>